<feature type="compositionally biased region" description="Basic residues" evidence="1">
    <location>
        <begin position="1"/>
        <end position="11"/>
    </location>
</feature>
<evidence type="ECO:0000256" key="1">
    <source>
        <dbReference type="SAM" id="MobiDB-lite"/>
    </source>
</evidence>
<keyword evidence="3" id="KW-1185">Reference proteome</keyword>
<comment type="caution">
    <text evidence="2">The sequence shown here is derived from an EMBL/GenBank/DDBJ whole genome shotgun (WGS) entry which is preliminary data.</text>
</comment>
<name>A0ABQ9WP28_9EUKA</name>
<reference evidence="2 3" key="1">
    <citation type="journal article" date="2022" name="bioRxiv">
        <title>Genomics of Preaxostyla Flagellates Illuminates Evolutionary Transitions and the Path Towards Mitochondrial Loss.</title>
        <authorList>
            <person name="Novak L.V.F."/>
            <person name="Treitli S.C."/>
            <person name="Pyrih J."/>
            <person name="Halakuc P."/>
            <person name="Pipaliya S.V."/>
            <person name="Vacek V."/>
            <person name="Brzon O."/>
            <person name="Soukal P."/>
            <person name="Eme L."/>
            <person name="Dacks J.B."/>
            <person name="Karnkowska A."/>
            <person name="Elias M."/>
            <person name="Hampl V."/>
        </authorList>
    </citation>
    <scope>NUCLEOTIDE SEQUENCE [LARGE SCALE GENOMIC DNA]</scope>
    <source>
        <strain evidence="2">NAU3</strain>
        <tissue evidence="2">Gut</tissue>
    </source>
</reference>
<accession>A0ABQ9WP28</accession>
<sequence>MPKITTFKRRKTPSEGGGSDSPSNRLSSLIFKTDRFTSAILDNTSFIHDPAQLDEVILKYVEFLKNLSARFLYGSQDDTLTGDEFYVKNLAAVAEDQEGVLAEDDLVT</sequence>
<evidence type="ECO:0000313" key="2">
    <source>
        <dbReference type="EMBL" id="KAK2941235.1"/>
    </source>
</evidence>
<feature type="region of interest" description="Disordered" evidence="1">
    <location>
        <begin position="1"/>
        <end position="25"/>
    </location>
</feature>
<dbReference type="EMBL" id="JARBJD010000532">
    <property type="protein sequence ID" value="KAK2941235.1"/>
    <property type="molecule type" value="Genomic_DNA"/>
</dbReference>
<evidence type="ECO:0000313" key="3">
    <source>
        <dbReference type="Proteomes" id="UP001281761"/>
    </source>
</evidence>
<gene>
    <name evidence="2" type="ORF">BLNAU_23854</name>
</gene>
<proteinExistence type="predicted"/>
<dbReference type="Proteomes" id="UP001281761">
    <property type="component" value="Unassembled WGS sequence"/>
</dbReference>
<organism evidence="2 3">
    <name type="scientific">Blattamonas nauphoetae</name>
    <dbReference type="NCBI Taxonomy" id="2049346"/>
    <lineage>
        <taxon>Eukaryota</taxon>
        <taxon>Metamonada</taxon>
        <taxon>Preaxostyla</taxon>
        <taxon>Oxymonadida</taxon>
        <taxon>Blattamonas</taxon>
    </lineage>
</organism>
<protein>
    <submittedName>
        <fullName evidence="2">Uncharacterized protein</fullName>
    </submittedName>
</protein>